<comment type="caution">
    <text evidence="5">The sequence shown here is derived from an EMBL/GenBank/DDBJ whole genome shotgun (WGS) entry which is preliminary data.</text>
</comment>
<keyword evidence="5" id="KW-0560">Oxidoreductase</keyword>
<sequence>MLLSIVIAMVALASSIYLGRPLRDPDGFLGPAYIRMPLLALLFFGVGIVVDAVRTSGWKHLPNGMLEVVRNEWSLRRILCITAGMMSFYICYLSYRNLKSDLPTYREGVLYDQELSHSDLWFGGGINPAVFLHDLFGTGFMAEVFSVVYLAYLPLIPISLGAVLILSRNLAIGAWYATTLCLNWVLGTVSYYILPALGPAFARPELYRGLADTGVTELQQSLIETRLDVLVDPVGSGQIQGVAAFASLHVSVTFAAALFMMRTKQKPLWQTVTWIFFGATVIATLYFGWHYILDDIAGMVIGWASVNLGAWVTGIRRKRAQQSKEADAIAAEQREEPALAEAS</sequence>
<dbReference type="Gene3D" id="1.20.144.10">
    <property type="entry name" value="Phosphatidic acid phosphatase type 2/haloperoxidase"/>
    <property type="match status" value="1"/>
</dbReference>
<evidence type="ECO:0000256" key="3">
    <source>
        <dbReference type="ARBA" id="ARBA00022989"/>
    </source>
</evidence>
<dbReference type="PANTHER" id="PTHR31310">
    <property type="match status" value="1"/>
</dbReference>
<dbReference type="EMBL" id="NRGX01000001">
    <property type="protein sequence ID" value="PCC17894.1"/>
    <property type="molecule type" value="Genomic_DNA"/>
</dbReference>
<evidence type="ECO:0000256" key="2">
    <source>
        <dbReference type="ARBA" id="ARBA00022692"/>
    </source>
</evidence>
<evidence type="ECO:0000313" key="6">
    <source>
        <dbReference type="Proteomes" id="UP000218377"/>
    </source>
</evidence>
<gene>
    <name evidence="5" type="ORF">CIK79_06055</name>
</gene>
<accession>A0A2A3X129</accession>
<evidence type="ECO:0000256" key="1">
    <source>
        <dbReference type="ARBA" id="ARBA00004141"/>
    </source>
</evidence>
<evidence type="ECO:0000313" key="5">
    <source>
        <dbReference type="EMBL" id="PCC17894.1"/>
    </source>
</evidence>
<keyword evidence="4" id="KW-0472">Membrane</keyword>
<name>A0A2A3X129_BREAU</name>
<reference evidence="5 6" key="1">
    <citation type="journal article" date="2017" name="Elife">
        <title>Extensive horizontal gene transfer in cheese-associated bacteria.</title>
        <authorList>
            <person name="Bonham K.S."/>
            <person name="Wolfe B.E."/>
            <person name="Dutton R.J."/>
        </authorList>
    </citation>
    <scope>NUCLEOTIDE SEQUENCE [LARGE SCALE GENOMIC DNA]</scope>
    <source>
        <strain evidence="5 6">JB5</strain>
    </source>
</reference>
<dbReference type="GO" id="GO:0016020">
    <property type="term" value="C:membrane"/>
    <property type="evidence" value="ECO:0007669"/>
    <property type="project" value="UniProtKB-SubCell"/>
</dbReference>
<keyword evidence="5" id="KW-0503">Monooxygenase</keyword>
<dbReference type="SUPFAM" id="SSF48317">
    <property type="entry name" value="Acid phosphatase/Vanadium-dependent haloperoxidase"/>
    <property type="match status" value="1"/>
</dbReference>
<dbReference type="CDD" id="cd03386">
    <property type="entry name" value="PAP2_Aur1_like"/>
    <property type="match status" value="1"/>
</dbReference>
<dbReference type="InterPro" id="IPR026841">
    <property type="entry name" value="Aur1/Ipt1"/>
</dbReference>
<dbReference type="GO" id="GO:0004497">
    <property type="term" value="F:monooxygenase activity"/>
    <property type="evidence" value="ECO:0007669"/>
    <property type="project" value="UniProtKB-KW"/>
</dbReference>
<dbReference type="InterPro" id="IPR036938">
    <property type="entry name" value="PAP2/HPO_sf"/>
</dbReference>
<keyword evidence="3" id="KW-1133">Transmembrane helix</keyword>
<dbReference type="PANTHER" id="PTHR31310:SF7">
    <property type="entry name" value="PA-PHOSPHATASE RELATED-FAMILY PROTEIN DDB_G0268928"/>
    <property type="match status" value="1"/>
</dbReference>
<proteinExistence type="predicted"/>
<evidence type="ECO:0000256" key="4">
    <source>
        <dbReference type="ARBA" id="ARBA00023136"/>
    </source>
</evidence>
<dbReference type="InterPro" id="IPR052185">
    <property type="entry name" value="IPC_Synthase-Related"/>
</dbReference>
<dbReference type="Pfam" id="PF14378">
    <property type="entry name" value="PAP2_3"/>
    <property type="match status" value="1"/>
</dbReference>
<dbReference type="AlphaFoldDB" id="A0A2A3X129"/>
<organism evidence="5 6">
    <name type="scientific">Brevibacterium aurantiacum</name>
    <dbReference type="NCBI Taxonomy" id="273384"/>
    <lineage>
        <taxon>Bacteria</taxon>
        <taxon>Bacillati</taxon>
        <taxon>Actinomycetota</taxon>
        <taxon>Actinomycetes</taxon>
        <taxon>Micrococcales</taxon>
        <taxon>Brevibacteriaceae</taxon>
        <taxon>Brevibacterium</taxon>
    </lineage>
</organism>
<keyword evidence="2" id="KW-0812">Transmembrane</keyword>
<dbReference type="Proteomes" id="UP000218377">
    <property type="component" value="Unassembled WGS sequence"/>
</dbReference>
<comment type="subcellular location">
    <subcellularLocation>
        <location evidence="1">Membrane</location>
        <topology evidence="1">Multi-pass membrane protein</topology>
    </subcellularLocation>
</comment>
<protein>
    <submittedName>
        <fullName evidence="5">Beta-carotene 15,15'-monooxygenase</fullName>
    </submittedName>
</protein>